<reference evidence="2" key="1">
    <citation type="submission" date="2020-10" db="EMBL/GenBank/DDBJ databases">
        <authorList>
            <person name="Gilroy R."/>
        </authorList>
    </citation>
    <scope>NUCLEOTIDE SEQUENCE</scope>
    <source>
        <strain evidence="2">ChiGjej3B3-5194</strain>
    </source>
</reference>
<accession>A0A9D1JWF6</accession>
<reference evidence="2" key="2">
    <citation type="journal article" date="2021" name="PeerJ">
        <title>Extensive microbial diversity within the chicken gut microbiome revealed by metagenomics and culture.</title>
        <authorList>
            <person name="Gilroy R."/>
            <person name="Ravi A."/>
            <person name="Getino M."/>
            <person name="Pursley I."/>
            <person name="Horton D.L."/>
            <person name="Alikhan N.F."/>
            <person name="Baker D."/>
            <person name="Gharbi K."/>
            <person name="Hall N."/>
            <person name="Watson M."/>
            <person name="Adriaenssens E.M."/>
            <person name="Foster-Nyarko E."/>
            <person name="Jarju S."/>
            <person name="Secka A."/>
            <person name="Antonio M."/>
            <person name="Oren A."/>
            <person name="Chaudhuri R.R."/>
            <person name="La Ragione R."/>
            <person name="Hildebrand F."/>
            <person name="Pallen M.J."/>
        </authorList>
    </citation>
    <scope>NUCLEOTIDE SEQUENCE</scope>
    <source>
        <strain evidence="2">ChiGjej3B3-5194</strain>
    </source>
</reference>
<proteinExistence type="predicted"/>
<dbReference type="EMBL" id="DVJI01000003">
    <property type="protein sequence ID" value="HIS70465.1"/>
    <property type="molecule type" value="Genomic_DNA"/>
</dbReference>
<feature type="signal peptide" evidence="1">
    <location>
        <begin position="1"/>
        <end position="21"/>
    </location>
</feature>
<dbReference type="Proteomes" id="UP000886742">
    <property type="component" value="Unassembled WGS sequence"/>
</dbReference>
<keyword evidence="1" id="KW-0732">Signal</keyword>
<feature type="chain" id="PRO_5038777881" evidence="1">
    <location>
        <begin position="22"/>
        <end position="103"/>
    </location>
</feature>
<evidence type="ECO:0000256" key="1">
    <source>
        <dbReference type="SAM" id="SignalP"/>
    </source>
</evidence>
<protein>
    <submittedName>
        <fullName evidence="2">Uncharacterized protein</fullName>
    </submittedName>
</protein>
<evidence type="ECO:0000313" key="3">
    <source>
        <dbReference type="Proteomes" id="UP000886742"/>
    </source>
</evidence>
<organism evidence="2 3">
    <name type="scientific">Candidatus Enterousia intestinigallinarum</name>
    <dbReference type="NCBI Taxonomy" id="2840790"/>
    <lineage>
        <taxon>Bacteria</taxon>
        <taxon>Pseudomonadati</taxon>
        <taxon>Pseudomonadota</taxon>
        <taxon>Alphaproteobacteria</taxon>
        <taxon>Candidatus Enterousia</taxon>
    </lineage>
</organism>
<evidence type="ECO:0000313" key="2">
    <source>
        <dbReference type="EMBL" id="HIS70465.1"/>
    </source>
</evidence>
<name>A0A9D1JWF6_9PROT</name>
<sequence length="103" mass="10861">MKLRYLFTGAFLLMWCTTTYAATTVTKKCVVASCDAGYYVSGSVSAGGSTYYTGCTRCPALNGVYGTTSAGMSKITDCAIPAGRNFSDSAGTWSFTQACKYSN</sequence>
<comment type="caution">
    <text evidence="2">The sequence shown here is derived from an EMBL/GenBank/DDBJ whole genome shotgun (WGS) entry which is preliminary data.</text>
</comment>
<dbReference type="AlphaFoldDB" id="A0A9D1JWF6"/>
<gene>
    <name evidence="2" type="ORF">IAD02_00545</name>
</gene>